<name>A0A4Y2QT80_ARAVE</name>
<dbReference type="EMBL" id="BGPR01014748">
    <property type="protein sequence ID" value="GBN66531.1"/>
    <property type="molecule type" value="Genomic_DNA"/>
</dbReference>
<dbReference type="Proteomes" id="UP000499080">
    <property type="component" value="Unassembled WGS sequence"/>
</dbReference>
<gene>
    <name evidence="1" type="ORF">AVEN_80740_1</name>
</gene>
<sequence>MPLLTPIATRGLFCYGPRNFELQSDDEDDTPSPNFHATPTGDVWPLHMIQSATDPIHGGSSVESGFESGTLRPQCRDLTYRPRGLMVESGFEPAALRLQSRFLTSWLQHHPASSIFMASANYSLDPRLQAS</sequence>
<evidence type="ECO:0000313" key="2">
    <source>
        <dbReference type="Proteomes" id="UP000499080"/>
    </source>
</evidence>
<accession>A0A4Y2QT80</accession>
<evidence type="ECO:0000313" key="1">
    <source>
        <dbReference type="EMBL" id="GBN66531.1"/>
    </source>
</evidence>
<comment type="caution">
    <text evidence="1">The sequence shown here is derived from an EMBL/GenBank/DDBJ whole genome shotgun (WGS) entry which is preliminary data.</text>
</comment>
<reference evidence="1 2" key="1">
    <citation type="journal article" date="2019" name="Sci. Rep.">
        <title>Orb-weaving spider Araneus ventricosus genome elucidates the spidroin gene catalogue.</title>
        <authorList>
            <person name="Kono N."/>
            <person name="Nakamura H."/>
            <person name="Ohtoshi R."/>
            <person name="Moran D.A.P."/>
            <person name="Shinohara A."/>
            <person name="Yoshida Y."/>
            <person name="Fujiwara M."/>
            <person name="Mori M."/>
            <person name="Tomita M."/>
            <person name="Arakawa K."/>
        </authorList>
    </citation>
    <scope>NUCLEOTIDE SEQUENCE [LARGE SCALE GENOMIC DNA]</scope>
</reference>
<organism evidence="1 2">
    <name type="scientific">Araneus ventricosus</name>
    <name type="common">Orbweaver spider</name>
    <name type="synonym">Epeira ventricosa</name>
    <dbReference type="NCBI Taxonomy" id="182803"/>
    <lineage>
        <taxon>Eukaryota</taxon>
        <taxon>Metazoa</taxon>
        <taxon>Ecdysozoa</taxon>
        <taxon>Arthropoda</taxon>
        <taxon>Chelicerata</taxon>
        <taxon>Arachnida</taxon>
        <taxon>Araneae</taxon>
        <taxon>Araneomorphae</taxon>
        <taxon>Entelegynae</taxon>
        <taxon>Araneoidea</taxon>
        <taxon>Araneidae</taxon>
        <taxon>Araneus</taxon>
    </lineage>
</organism>
<dbReference type="AlphaFoldDB" id="A0A4Y2QT80"/>
<keyword evidence="2" id="KW-1185">Reference proteome</keyword>
<proteinExistence type="predicted"/>
<protein>
    <submittedName>
        <fullName evidence="1">Uncharacterized protein</fullName>
    </submittedName>
</protein>